<dbReference type="EMBL" id="BNJG01000001">
    <property type="protein sequence ID" value="GHO54289.1"/>
    <property type="molecule type" value="Genomic_DNA"/>
</dbReference>
<evidence type="ECO:0000313" key="2">
    <source>
        <dbReference type="Proteomes" id="UP000654345"/>
    </source>
</evidence>
<organism evidence="1 2">
    <name type="scientific">Ktedonobacter robiniae</name>
    <dbReference type="NCBI Taxonomy" id="2778365"/>
    <lineage>
        <taxon>Bacteria</taxon>
        <taxon>Bacillati</taxon>
        <taxon>Chloroflexota</taxon>
        <taxon>Ktedonobacteria</taxon>
        <taxon>Ktedonobacterales</taxon>
        <taxon>Ktedonobacteraceae</taxon>
        <taxon>Ktedonobacter</taxon>
    </lineage>
</organism>
<dbReference type="RefSeq" id="WP_201371023.1">
    <property type="nucleotide sequence ID" value="NZ_BNJG01000001.1"/>
</dbReference>
<dbReference type="Proteomes" id="UP000654345">
    <property type="component" value="Unassembled WGS sequence"/>
</dbReference>
<reference evidence="1 2" key="1">
    <citation type="journal article" date="2021" name="Int. J. Syst. Evol. Microbiol.">
        <title>Reticulibacter mediterranei gen. nov., sp. nov., within the new family Reticulibacteraceae fam. nov., and Ktedonospora formicarum gen. nov., sp. nov., Ktedonobacter robiniae sp. nov., Dictyobacter formicarum sp. nov. and Dictyobacter arantiisoli sp. nov., belonging to the class Ktedonobacteria.</title>
        <authorList>
            <person name="Yabe S."/>
            <person name="Zheng Y."/>
            <person name="Wang C.M."/>
            <person name="Sakai Y."/>
            <person name="Abe K."/>
            <person name="Yokota A."/>
            <person name="Donadio S."/>
            <person name="Cavaletti L."/>
            <person name="Monciardini P."/>
        </authorList>
    </citation>
    <scope>NUCLEOTIDE SEQUENCE [LARGE SCALE GENOMIC DNA]</scope>
    <source>
        <strain evidence="1 2">SOSP1-30</strain>
    </source>
</reference>
<keyword evidence="2" id="KW-1185">Reference proteome</keyword>
<protein>
    <submittedName>
        <fullName evidence="1">Uncharacterized protein</fullName>
    </submittedName>
</protein>
<evidence type="ECO:0000313" key="1">
    <source>
        <dbReference type="EMBL" id="GHO54289.1"/>
    </source>
</evidence>
<name>A0ABQ3UNG0_9CHLR</name>
<comment type="caution">
    <text evidence="1">The sequence shown here is derived from an EMBL/GenBank/DDBJ whole genome shotgun (WGS) entry which is preliminary data.</text>
</comment>
<sequence>MSQQVFVQEDFFMYIPALDALREPALMTRLGVDHQLERNQRPLNTEEWVKIPLDESLVVYAHMWDEEQ</sequence>
<accession>A0ABQ3UNG0</accession>
<proteinExistence type="predicted"/>
<gene>
    <name evidence="1" type="ORF">KSB_27640</name>
</gene>